<proteinExistence type="inferred from homology"/>
<dbReference type="Pfam" id="PF15067">
    <property type="entry name" value="FAM124"/>
    <property type="match status" value="1"/>
</dbReference>
<evidence type="ECO:0000313" key="5">
    <source>
        <dbReference type="Proteomes" id="UP000663870"/>
    </source>
</evidence>
<accession>A0A813PNX9</accession>
<dbReference type="InterPro" id="IPR046365">
    <property type="entry name" value="FAM124_dom"/>
</dbReference>
<dbReference type="EMBL" id="CAJNOL010000023">
    <property type="protein sequence ID" value="CAF0756183.1"/>
    <property type="molecule type" value="Genomic_DNA"/>
</dbReference>
<organism evidence="3 5">
    <name type="scientific">Rotaria sordida</name>
    <dbReference type="NCBI Taxonomy" id="392033"/>
    <lineage>
        <taxon>Eukaryota</taxon>
        <taxon>Metazoa</taxon>
        <taxon>Spiralia</taxon>
        <taxon>Gnathifera</taxon>
        <taxon>Rotifera</taxon>
        <taxon>Eurotatoria</taxon>
        <taxon>Bdelloidea</taxon>
        <taxon>Philodinida</taxon>
        <taxon>Philodinidae</taxon>
        <taxon>Rotaria</taxon>
    </lineage>
</organism>
<dbReference type="AlphaFoldDB" id="A0A813PNX9"/>
<comment type="similarity">
    <text evidence="1">Belongs to the FAM124 family.</text>
</comment>
<dbReference type="InterPro" id="IPR029068">
    <property type="entry name" value="Glyas_Bleomycin-R_OHBP_Dase"/>
</dbReference>
<sequence length="619" mass="71898">MTTDHICPCELILKIGCNEYDEISTAINSLLRSCFINDQKFFSVERQIQPTTYFGSFTTHSTTSKIPIQCQSLSCVIFLPDEILKNNEKKDFFKSIHIWNFHHKIELLDEYKQIIARQDYYELSHLLPLWSISHIRYNRQIIIRFNIFTKNFDLMLKFYKHLFQRKPNSSKTGFVLFNLSSSINSKLLYQFSIKYSPSIQSYTISQGAYLKFRLNNLNNFIHEYTSKLFTINKYEYYIYDPDGNLLHLYLHNISSNTKECISLKPSIHTNDSGFGDSSDPSMQLFNSNISQIYPLNNDIDGQSYSSNDSAQCSSLSSNELNTIKPTVHHNHVTSKNNISVRSAKKSEIDYRLKQQQRTVLPHLSLKYPSWQPSLYLSEPHLSNIINYNNRYYSSMNNMEKSNKIHSFSTNYFQSPILKNSNNNDYDTSYGVDSPHIQSETLINPSTYGYLNAFLLKKQQQQQQQQQQQCIHSHKFKENVAQFEGSNIISMTSRPKSAPLTDQSSLSLWKPTEILPQQRIHNTSTPISYKSSQLCAKSLTYELENSNNDTLNTDDEKINNTVNQIRSPRINIGITLDSRLRKTPVLDMLRSTTMQSDIIEPKQLNRTNSLRHTFIPIARF</sequence>
<name>A0A813PNX9_9BILA</name>
<protein>
    <recommendedName>
        <fullName evidence="2">FAM124 domain-containing protein</fullName>
    </recommendedName>
</protein>
<evidence type="ECO:0000313" key="3">
    <source>
        <dbReference type="EMBL" id="CAF0756183.1"/>
    </source>
</evidence>
<dbReference type="InterPro" id="IPR029380">
    <property type="entry name" value="FAM124"/>
</dbReference>
<reference evidence="3" key="1">
    <citation type="submission" date="2021-02" db="EMBL/GenBank/DDBJ databases">
        <authorList>
            <person name="Nowell W R."/>
        </authorList>
    </citation>
    <scope>NUCLEOTIDE SEQUENCE</scope>
</reference>
<comment type="caution">
    <text evidence="3">The sequence shown here is derived from an EMBL/GenBank/DDBJ whole genome shotgun (WGS) entry which is preliminary data.</text>
</comment>
<evidence type="ECO:0000256" key="1">
    <source>
        <dbReference type="ARBA" id="ARBA00006440"/>
    </source>
</evidence>
<dbReference type="EMBL" id="CAJNOH010000029">
    <property type="protein sequence ID" value="CAF0781027.1"/>
    <property type="molecule type" value="Genomic_DNA"/>
</dbReference>
<dbReference type="Proteomes" id="UP000663854">
    <property type="component" value="Unassembled WGS sequence"/>
</dbReference>
<evidence type="ECO:0000259" key="2">
    <source>
        <dbReference type="Pfam" id="PF15067"/>
    </source>
</evidence>
<gene>
    <name evidence="3" type="ORF">JXQ802_LOCUS1946</name>
    <name evidence="4" type="ORF">PYM288_LOCUS3617</name>
</gene>
<keyword evidence="5" id="KW-1185">Reference proteome</keyword>
<dbReference type="PANTHER" id="PTHR14715:SF6">
    <property type="entry name" value="FAM124 DOMAIN-CONTAINING PROTEIN"/>
    <property type="match status" value="1"/>
</dbReference>
<dbReference type="SUPFAM" id="SSF54593">
    <property type="entry name" value="Glyoxalase/Bleomycin resistance protein/Dihydroxybiphenyl dioxygenase"/>
    <property type="match status" value="1"/>
</dbReference>
<dbReference type="Proteomes" id="UP000663870">
    <property type="component" value="Unassembled WGS sequence"/>
</dbReference>
<dbReference type="PANTHER" id="PTHR14715">
    <property type="entry name" value="FAM124 DOMAIN-CONTAINING PROTEIN-RELATED"/>
    <property type="match status" value="1"/>
</dbReference>
<feature type="domain" description="FAM124" evidence="2">
    <location>
        <begin position="24"/>
        <end position="246"/>
    </location>
</feature>
<evidence type="ECO:0000313" key="4">
    <source>
        <dbReference type="EMBL" id="CAF0781027.1"/>
    </source>
</evidence>